<dbReference type="AlphaFoldDB" id="A0A2Z7AXC9"/>
<evidence type="ECO:0000313" key="10">
    <source>
        <dbReference type="EMBL" id="KZV26551.1"/>
    </source>
</evidence>
<name>A0A2Z7AXC9_9LAMI</name>
<evidence type="ECO:0000256" key="9">
    <source>
        <dbReference type="SAM" id="MobiDB-lite"/>
    </source>
</evidence>
<comment type="subcellular location">
    <subcellularLocation>
        <location evidence="1">Nucleus</location>
    </subcellularLocation>
</comment>
<evidence type="ECO:0000256" key="1">
    <source>
        <dbReference type="ARBA" id="ARBA00004123"/>
    </source>
</evidence>
<protein>
    <recommendedName>
        <fullName evidence="12">Chromatin modification-related protein MEAF6</fullName>
    </recommendedName>
</protein>
<evidence type="ECO:0000256" key="3">
    <source>
        <dbReference type="ARBA" id="ARBA00022853"/>
    </source>
</evidence>
<dbReference type="GO" id="GO:0000123">
    <property type="term" value="C:histone acetyltransferase complex"/>
    <property type="evidence" value="ECO:0007669"/>
    <property type="project" value="InterPro"/>
</dbReference>
<evidence type="ECO:0000256" key="6">
    <source>
        <dbReference type="ARBA" id="ARBA00023163"/>
    </source>
</evidence>
<keyword evidence="11" id="KW-1185">Reference proteome</keyword>
<evidence type="ECO:0000256" key="5">
    <source>
        <dbReference type="ARBA" id="ARBA00023054"/>
    </source>
</evidence>
<gene>
    <name evidence="10" type="ORF">F511_35885</name>
</gene>
<reference evidence="10 11" key="1">
    <citation type="journal article" date="2015" name="Proc. Natl. Acad. Sci. U.S.A.">
        <title>The resurrection genome of Boea hygrometrica: A blueprint for survival of dehydration.</title>
        <authorList>
            <person name="Xiao L."/>
            <person name="Yang G."/>
            <person name="Zhang L."/>
            <person name="Yang X."/>
            <person name="Zhao S."/>
            <person name="Ji Z."/>
            <person name="Zhou Q."/>
            <person name="Hu M."/>
            <person name="Wang Y."/>
            <person name="Chen M."/>
            <person name="Xu Y."/>
            <person name="Jin H."/>
            <person name="Xiao X."/>
            <person name="Hu G."/>
            <person name="Bao F."/>
            <person name="Hu Y."/>
            <person name="Wan P."/>
            <person name="Li L."/>
            <person name="Deng X."/>
            <person name="Kuang T."/>
            <person name="Xiang C."/>
            <person name="Zhu J.K."/>
            <person name="Oliver M.J."/>
            <person name="He Y."/>
        </authorList>
    </citation>
    <scope>NUCLEOTIDE SEQUENCE [LARGE SCALE GENOMIC DNA]</scope>
    <source>
        <strain evidence="11">cv. XS01</strain>
    </source>
</reference>
<keyword evidence="7" id="KW-0539">Nucleus</keyword>
<accession>A0A2Z7AXC9</accession>
<feature type="compositionally biased region" description="Acidic residues" evidence="9">
    <location>
        <begin position="142"/>
        <end position="152"/>
    </location>
</feature>
<evidence type="ECO:0000313" key="11">
    <source>
        <dbReference type="Proteomes" id="UP000250235"/>
    </source>
</evidence>
<dbReference type="GO" id="GO:0006325">
    <property type="term" value="P:chromatin organization"/>
    <property type="evidence" value="ECO:0007669"/>
    <property type="project" value="UniProtKB-KW"/>
</dbReference>
<evidence type="ECO:0008006" key="12">
    <source>
        <dbReference type="Google" id="ProtNLM"/>
    </source>
</evidence>
<dbReference type="PANTHER" id="PTHR13476">
    <property type="entry name" value="CHROMATIN MODIFICATION-RELATED PROTEIN MEAF6"/>
    <property type="match status" value="1"/>
</dbReference>
<feature type="coiled-coil region" evidence="8">
    <location>
        <begin position="12"/>
        <end position="39"/>
    </location>
</feature>
<dbReference type="EMBL" id="KV011204">
    <property type="protein sequence ID" value="KZV26551.1"/>
    <property type="molecule type" value="Genomic_DNA"/>
</dbReference>
<keyword evidence="5 8" id="KW-0175">Coiled coil</keyword>
<feature type="compositionally biased region" description="Basic and acidic residues" evidence="9">
    <location>
        <begin position="128"/>
        <end position="139"/>
    </location>
</feature>
<proteinExistence type="inferred from homology"/>
<keyword evidence="6" id="KW-0804">Transcription</keyword>
<comment type="similarity">
    <text evidence="2">Belongs to the EAF6 family.</text>
</comment>
<evidence type="ECO:0000256" key="8">
    <source>
        <dbReference type="SAM" id="Coils"/>
    </source>
</evidence>
<organism evidence="10 11">
    <name type="scientific">Dorcoceras hygrometricum</name>
    <dbReference type="NCBI Taxonomy" id="472368"/>
    <lineage>
        <taxon>Eukaryota</taxon>
        <taxon>Viridiplantae</taxon>
        <taxon>Streptophyta</taxon>
        <taxon>Embryophyta</taxon>
        <taxon>Tracheophyta</taxon>
        <taxon>Spermatophyta</taxon>
        <taxon>Magnoliopsida</taxon>
        <taxon>eudicotyledons</taxon>
        <taxon>Gunneridae</taxon>
        <taxon>Pentapetalae</taxon>
        <taxon>asterids</taxon>
        <taxon>lamiids</taxon>
        <taxon>Lamiales</taxon>
        <taxon>Gesneriaceae</taxon>
        <taxon>Didymocarpoideae</taxon>
        <taxon>Trichosporeae</taxon>
        <taxon>Loxocarpinae</taxon>
        <taxon>Dorcoceras</taxon>
    </lineage>
</organism>
<evidence type="ECO:0000256" key="4">
    <source>
        <dbReference type="ARBA" id="ARBA00023015"/>
    </source>
</evidence>
<feature type="region of interest" description="Disordered" evidence="9">
    <location>
        <begin position="85"/>
        <end position="152"/>
    </location>
</feature>
<dbReference type="Pfam" id="PF09340">
    <property type="entry name" value="NuA4"/>
    <property type="match status" value="1"/>
</dbReference>
<feature type="compositionally biased region" description="Basic and acidic residues" evidence="9">
    <location>
        <begin position="91"/>
        <end position="102"/>
    </location>
</feature>
<sequence length="152" mass="17013">GHGGFNNPKALLSSQLKRREKLLDELRSVEKQVYEMETNYLQETNILGNALKGFDGFLTSSKNTSNLKRSRKFQLEDRVFSLSSVTSPAADELKAGREDGKLDMVQSRPKGSGLTTSTQGKPKKGRTGQRDVKKMRLSSELDPYDGEDLDMR</sequence>
<dbReference type="InterPro" id="IPR015418">
    <property type="entry name" value="Eaf6"/>
</dbReference>
<evidence type="ECO:0000256" key="7">
    <source>
        <dbReference type="ARBA" id="ARBA00023242"/>
    </source>
</evidence>
<feature type="non-terminal residue" evidence="10">
    <location>
        <position position="1"/>
    </location>
</feature>
<dbReference type="OrthoDB" id="440324at2759"/>
<dbReference type="Proteomes" id="UP000250235">
    <property type="component" value="Unassembled WGS sequence"/>
</dbReference>
<keyword evidence="4" id="KW-0805">Transcription regulation</keyword>
<keyword evidence="3" id="KW-0156">Chromatin regulator</keyword>
<evidence type="ECO:0000256" key="2">
    <source>
        <dbReference type="ARBA" id="ARBA00010916"/>
    </source>
</evidence>
<dbReference type="GO" id="GO:0005634">
    <property type="term" value="C:nucleus"/>
    <property type="evidence" value="ECO:0007669"/>
    <property type="project" value="UniProtKB-SubCell"/>
</dbReference>